<evidence type="ECO:0000313" key="3">
    <source>
        <dbReference type="Proteomes" id="UP000579605"/>
    </source>
</evidence>
<comment type="caution">
    <text evidence="2">The sequence shown here is derived from an EMBL/GenBank/DDBJ whole genome shotgun (WGS) entry which is preliminary data.</text>
</comment>
<evidence type="ECO:0000256" key="1">
    <source>
        <dbReference type="SAM" id="MobiDB-lite"/>
    </source>
</evidence>
<evidence type="ECO:0000313" key="2">
    <source>
        <dbReference type="EMBL" id="NYH91531.1"/>
    </source>
</evidence>
<name>A0A852ZEC0_9ACTN</name>
<gene>
    <name evidence="2" type="ORF">F4554_004169</name>
</gene>
<feature type="region of interest" description="Disordered" evidence="1">
    <location>
        <begin position="1"/>
        <end position="20"/>
    </location>
</feature>
<organism evidence="2 3">
    <name type="scientific">Actinopolymorpha rutila</name>
    <dbReference type="NCBI Taxonomy" id="446787"/>
    <lineage>
        <taxon>Bacteria</taxon>
        <taxon>Bacillati</taxon>
        <taxon>Actinomycetota</taxon>
        <taxon>Actinomycetes</taxon>
        <taxon>Propionibacteriales</taxon>
        <taxon>Actinopolymorphaceae</taxon>
        <taxon>Actinopolymorpha</taxon>
    </lineage>
</organism>
<proteinExistence type="predicted"/>
<dbReference type="EMBL" id="JACBZH010000001">
    <property type="protein sequence ID" value="NYH91531.1"/>
    <property type="molecule type" value="Genomic_DNA"/>
</dbReference>
<dbReference type="Proteomes" id="UP000579605">
    <property type="component" value="Unassembled WGS sequence"/>
</dbReference>
<sequence length="81" mass="8736">MSSRATSPEPVAAYAQPGPPPLVRGARSVVGRIAALLATDADVARRNAWEAVCADQERRRQWVEAGCEKLTPITQRRHSAG</sequence>
<protein>
    <submittedName>
        <fullName evidence="2">Uncharacterized protein</fullName>
    </submittedName>
</protein>
<dbReference type="AlphaFoldDB" id="A0A852ZEC0"/>
<dbReference type="RefSeq" id="WP_179789093.1">
    <property type="nucleotide sequence ID" value="NZ_BAAARR010000001.1"/>
</dbReference>
<accession>A0A852ZEC0</accession>
<keyword evidence="3" id="KW-1185">Reference proteome</keyword>
<reference evidence="2 3" key="1">
    <citation type="submission" date="2020-07" db="EMBL/GenBank/DDBJ databases">
        <title>Sequencing the genomes of 1000 actinobacteria strains.</title>
        <authorList>
            <person name="Klenk H.-P."/>
        </authorList>
    </citation>
    <scope>NUCLEOTIDE SEQUENCE [LARGE SCALE GENOMIC DNA]</scope>
    <source>
        <strain evidence="2 3">DSM 18448</strain>
    </source>
</reference>